<proteinExistence type="predicted"/>
<dbReference type="Proteomes" id="UP000077349">
    <property type="component" value="Unassembled WGS sequence"/>
</dbReference>
<gene>
    <name evidence="1" type="ORF">Amal_03315</name>
</gene>
<comment type="caution">
    <text evidence="1">The sequence shown here is derived from an EMBL/GenBank/DDBJ whole genome shotgun (WGS) entry which is preliminary data.</text>
</comment>
<reference evidence="1 2" key="1">
    <citation type="submission" date="2016-03" db="EMBL/GenBank/DDBJ databases">
        <title>Draft genome sequence of Acetobacter malorum CECT 7742, a strain isolated from strawberry vinegar.</title>
        <authorList>
            <person name="Sainz F."/>
            <person name="Mas A."/>
            <person name="Torija M.J."/>
        </authorList>
    </citation>
    <scope>NUCLEOTIDE SEQUENCE [LARGE SCALE GENOMIC DNA]</scope>
    <source>
        <strain evidence="1 2">CECT 7742</strain>
    </source>
</reference>
<accession>A0A177G7E6</accession>
<dbReference type="EMBL" id="LVHD01000041">
    <property type="protein sequence ID" value="OAG75497.1"/>
    <property type="molecule type" value="Genomic_DNA"/>
</dbReference>
<sequence>MGDLYRSERGAPVRNRCLIPMLSLQRLRRHGTIWWQTCLRLVTCLSSILSKIIFRLAFRASDVWATYVRKADYFRMHEMSGM</sequence>
<evidence type="ECO:0000313" key="1">
    <source>
        <dbReference type="EMBL" id="OAG75497.1"/>
    </source>
</evidence>
<evidence type="ECO:0000313" key="2">
    <source>
        <dbReference type="Proteomes" id="UP000077349"/>
    </source>
</evidence>
<dbReference type="AlphaFoldDB" id="A0A177G7E6"/>
<name>A0A177G7E6_9PROT</name>
<protein>
    <submittedName>
        <fullName evidence="1">Uncharacterized protein</fullName>
    </submittedName>
</protein>
<organism evidence="1 2">
    <name type="scientific">Acetobacter malorum</name>
    <dbReference type="NCBI Taxonomy" id="178901"/>
    <lineage>
        <taxon>Bacteria</taxon>
        <taxon>Pseudomonadati</taxon>
        <taxon>Pseudomonadota</taxon>
        <taxon>Alphaproteobacteria</taxon>
        <taxon>Acetobacterales</taxon>
        <taxon>Acetobacteraceae</taxon>
        <taxon>Acetobacter</taxon>
    </lineage>
</organism>